<keyword evidence="1" id="KW-1133">Transmembrane helix</keyword>
<dbReference type="Proteomes" id="UP000546126">
    <property type="component" value="Unassembled WGS sequence"/>
</dbReference>
<dbReference type="EMBL" id="JABWGO010000004">
    <property type="protein sequence ID" value="NUW42534.1"/>
    <property type="molecule type" value="Genomic_DNA"/>
</dbReference>
<dbReference type="AlphaFoldDB" id="A0A7Y6ISW6"/>
<organism evidence="2 3">
    <name type="scientific">Nonomuraea rhodomycinica</name>
    <dbReference type="NCBI Taxonomy" id="1712872"/>
    <lineage>
        <taxon>Bacteria</taxon>
        <taxon>Bacillati</taxon>
        <taxon>Actinomycetota</taxon>
        <taxon>Actinomycetes</taxon>
        <taxon>Streptosporangiales</taxon>
        <taxon>Streptosporangiaceae</taxon>
        <taxon>Nonomuraea</taxon>
    </lineage>
</organism>
<keyword evidence="1" id="KW-0812">Transmembrane</keyword>
<proteinExistence type="predicted"/>
<feature type="transmembrane region" description="Helical" evidence="1">
    <location>
        <begin position="65"/>
        <end position="85"/>
    </location>
</feature>
<feature type="transmembrane region" description="Helical" evidence="1">
    <location>
        <begin position="38"/>
        <end position="58"/>
    </location>
</feature>
<keyword evidence="3" id="KW-1185">Reference proteome</keyword>
<reference evidence="2 3" key="1">
    <citation type="submission" date="2020-06" db="EMBL/GenBank/DDBJ databases">
        <authorList>
            <person name="Chanama M."/>
        </authorList>
    </citation>
    <scope>NUCLEOTIDE SEQUENCE [LARGE SCALE GENOMIC DNA]</scope>
    <source>
        <strain evidence="2 3">TBRC6557</strain>
    </source>
</reference>
<gene>
    <name evidence="2" type="ORF">HT134_20675</name>
</gene>
<keyword evidence="1" id="KW-0472">Membrane</keyword>
<sequence length="111" mass="11644">MITLLVSADHVPGWLGGELWHFPPHLDDLSRPAPNMGAFWLVWGSFAVPLGLVGALVAGLGRRGVVPPAYCGAGLALWALVGAAVFEPSPFLLAVVPAVMLLTARRPRGGR</sequence>
<evidence type="ECO:0000313" key="2">
    <source>
        <dbReference type="EMBL" id="NUW42534.1"/>
    </source>
</evidence>
<evidence type="ECO:0000313" key="3">
    <source>
        <dbReference type="Proteomes" id="UP000546126"/>
    </source>
</evidence>
<comment type="caution">
    <text evidence="2">The sequence shown here is derived from an EMBL/GenBank/DDBJ whole genome shotgun (WGS) entry which is preliminary data.</text>
</comment>
<accession>A0A7Y6ISW6</accession>
<name>A0A7Y6ISW6_9ACTN</name>
<evidence type="ECO:0000256" key="1">
    <source>
        <dbReference type="SAM" id="Phobius"/>
    </source>
</evidence>
<protein>
    <submittedName>
        <fullName evidence="2">Uncharacterized protein</fullName>
    </submittedName>
</protein>